<dbReference type="Proteomes" id="UP000240572">
    <property type="component" value="Unassembled WGS sequence"/>
</dbReference>
<evidence type="ECO:0000256" key="2">
    <source>
        <dbReference type="ARBA" id="ARBA00022801"/>
    </source>
</evidence>
<evidence type="ECO:0000313" key="4">
    <source>
        <dbReference type="Proteomes" id="UP000240572"/>
    </source>
</evidence>
<keyword evidence="4" id="KW-1185">Reference proteome</keyword>
<evidence type="ECO:0000313" key="3">
    <source>
        <dbReference type="EMBL" id="PSK94001.1"/>
    </source>
</evidence>
<gene>
    <name evidence="3" type="ORF">B0I18_101151</name>
</gene>
<protein>
    <submittedName>
        <fullName evidence="3">Acyl-CoA thioesterase FadM</fullName>
    </submittedName>
</protein>
<dbReference type="SUPFAM" id="SSF54637">
    <property type="entry name" value="Thioesterase/thiol ester dehydrase-isomerase"/>
    <property type="match status" value="1"/>
</dbReference>
<dbReference type="Pfam" id="PF13279">
    <property type="entry name" value="4HBT_2"/>
    <property type="match status" value="1"/>
</dbReference>
<dbReference type="Gene3D" id="3.10.129.10">
    <property type="entry name" value="Hotdog Thioesterase"/>
    <property type="match status" value="1"/>
</dbReference>
<dbReference type="CDD" id="cd00586">
    <property type="entry name" value="4HBT"/>
    <property type="match status" value="1"/>
</dbReference>
<organism evidence="3 4">
    <name type="scientific">Taibaiella chishuiensis</name>
    <dbReference type="NCBI Taxonomy" id="1434707"/>
    <lineage>
        <taxon>Bacteria</taxon>
        <taxon>Pseudomonadati</taxon>
        <taxon>Bacteroidota</taxon>
        <taxon>Chitinophagia</taxon>
        <taxon>Chitinophagales</taxon>
        <taxon>Chitinophagaceae</taxon>
        <taxon>Taibaiella</taxon>
    </lineage>
</organism>
<sequence>MARVKLIFPSKNPIFSTEIPLRITDMNYGNHLGNDAVLSLMHDARMRFLASHNHTELEIGGCGLIMADVMIAYKGQGYYGDLLKIELFCTEISSRSFDLMYKITAIRNNTYIDIADAKTGMVAFDYTSNKVTLIPAAFLQLIDPPAPPSGAAS</sequence>
<keyword evidence="2" id="KW-0378">Hydrolase</keyword>
<dbReference type="PANTHER" id="PTHR31793">
    <property type="entry name" value="4-HYDROXYBENZOYL-COA THIOESTERASE FAMILY MEMBER"/>
    <property type="match status" value="1"/>
</dbReference>
<reference evidence="3 4" key="1">
    <citation type="submission" date="2018-03" db="EMBL/GenBank/DDBJ databases">
        <title>Genomic Encyclopedia of Type Strains, Phase III (KMG-III): the genomes of soil and plant-associated and newly described type strains.</title>
        <authorList>
            <person name="Whitman W."/>
        </authorList>
    </citation>
    <scope>NUCLEOTIDE SEQUENCE [LARGE SCALE GENOMIC DNA]</scope>
    <source>
        <strain evidence="3 4">CGMCC 1.12700</strain>
    </source>
</reference>
<name>A0A2P8D9Z3_9BACT</name>
<comment type="similarity">
    <text evidence="1">Belongs to the 4-hydroxybenzoyl-CoA thioesterase family.</text>
</comment>
<accession>A0A2P8D9Z3</accession>
<dbReference type="PANTHER" id="PTHR31793:SF27">
    <property type="entry name" value="NOVEL THIOESTERASE SUPERFAMILY DOMAIN AND SAPOSIN A-TYPE DOMAIN CONTAINING PROTEIN (0610012H03RIK)"/>
    <property type="match status" value="1"/>
</dbReference>
<evidence type="ECO:0000256" key="1">
    <source>
        <dbReference type="ARBA" id="ARBA00005953"/>
    </source>
</evidence>
<dbReference type="InterPro" id="IPR029069">
    <property type="entry name" value="HotDog_dom_sf"/>
</dbReference>
<proteinExistence type="inferred from homology"/>
<dbReference type="EMBL" id="PYGD01000001">
    <property type="protein sequence ID" value="PSK94001.1"/>
    <property type="molecule type" value="Genomic_DNA"/>
</dbReference>
<comment type="caution">
    <text evidence="3">The sequence shown here is derived from an EMBL/GenBank/DDBJ whole genome shotgun (WGS) entry which is preliminary data.</text>
</comment>
<dbReference type="AlphaFoldDB" id="A0A2P8D9Z3"/>
<dbReference type="GO" id="GO:0047617">
    <property type="term" value="F:fatty acyl-CoA hydrolase activity"/>
    <property type="evidence" value="ECO:0007669"/>
    <property type="project" value="TreeGrafter"/>
</dbReference>
<dbReference type="InterPro" id="IPR050563">
    <property type="entry name" value="4-hydroxybenzoyl-CoA_TE"/>
</dbReference>
<dbReference type="OrthoDB" id="333038at2"/>